<keyword evidence="2" id="KW-1185">Reference proteome</keyword>
<protein>
    <recommendedName>
        <fullName evidence="3">Ni2+-binding GTPase</fullName>
    </recommendedName>
</protein>
<evidence type="ECO:0008006" key="3">
    <source>
        <dbReference type="Google" id="ProtNLM"/>
    </source>
</evidence>
<evidence type="ECO:0000313" key="1">
    <source>
        <dbReference type="EMBL" id="MRN53528.1"/>
    </source>
</evidence>
<dbReference type="EMBL" id="WJXB01000003">
    <property type="protein sequence ID" value="MRN53528.1"/>
    <property type="molecule type" value="Genomic_DNA"/>
</dbReference>
<gene>
    <name evidence="1" type="ORF">GJB61_11030</name>
</gene>
<dbReference type="AlphaFoldDB" id="A0A7X2L1T9"/>
<accession>A0A7X2L1T9</accession>
<comment type="caution">
    <text evidence="1">The sequence shown here is derived from an EMBL/GenBank/DDBJ whole genome shotgun (WGS) entry which is preliminary data.</text>
</comment>
<sequence length="69" mass="7835">MPEKLIEYKERLAVLQEQGGISAEAQVLLEEMLLDLAEKNRSNKAMRQVILKAGKASTMSTRLREALYE</sequence>
<organism evidence="1 2">
    <name type="scientific">Paenibacillus monticola</name>
    <dbReference type="NCBI Taxonomy" id="2666075"/>
    <lineage>
        <taxon>Bacteria</taxon>
        <taxon>Bacillati</taxon>
        <taxon>Bacillota</taxon>
        <taxon>Bacilli</taxon>
        <taxon>Bacillales</taxon>
        <taxon>Paenibacillaceae</taxon>
        <taxon>Paenibacillus</taxon>
    </lineage>
</organism>
<dbReference type="RefSeq" id="WP_154118543.1">
    <property type="nucleotide sequence ID" value="NZ_WJXB01000003.1"/>
</dbReference>
<proteinExistence type="predicted"/>
<name>A0A7X2L1T9_9BACL</name>
<dbReference type="Proteomes" id="UP000463051">
    <property type="component" value="Unassembled WGS sequence"/>
</dbReference>
<evidence type="ECO:0000313" key="2">
    <source>
        <dbReference type="Proteomes" id="UP000463051"/>
    </source>
</evidence>
<reference evidence="1 2" key="1">
    <citation type="submission" date="2019-11" db="EMBL/GenBank/DDBJ databases">
        <title>Paenibacillus monticola sp. nov., a novel PGPR strain isolated from mountain sample in China.</title>
        <authorList>
            <person name="Zhao Q."/>
            <person name="Li H.-P."/>
            <person name="Zhang J.-L."/>
        </authorList>
    </citation>
    <scope>NUCLEOTIDE SEQUENCE [LARGE SCALE GENOMIC DNA]</scope>
    <source>
        <strain evidence="1 2">LC-T2</strain>
    </source>
</reference>